<feature type="signal peptide" evidence="7">
    <location>
        <begin position="1"/>
        <end position="24"/>
    </location>
</feature>
<dbReference type="Proteomes" id="UP000232638">
    <property type="component" value="Chromosome"/>
</dbReference>
<dbReference type="GO" id="GO:0005829">
    <property type="term" value="C:cytosol"/>
    <property type="evidence" value="ECO:0007669"/>
    <property type="project" value="TreeGrafter"/>
</dbReference>
<dbReference type="EC" id="3.5.4.4" evidence="3"/>
<dbReference type="GO" id="GO:0043103">
    <property type="term" value="P:hypoxanthine salvage"/>
    <property type="evidence" value="ECO:0007669"/>
    <property type="project" value="TreeGrafter"/>
</dbReference>
<protein>
    <recommendedName>
        <fullName evidence="3">adenosine deaminase</fullName>
        <ecNumber evidence="3">3.5.4.4</ecNumber>
    </recommendedName>
</protein>
<keyword evidence="10" id="KW-1185">Reference proteome</keyword>
<dbReference type="PANTHER" id="PTHR11409">
    <property type="entry name" value="ADENOSINE DEAMINASE"/>
    <property type="match status" value="1"/>
</dbReference>
<gene>
    <name evidence="9" type="ORF">THSYN_01445</name>
</gene>
<comment type="cofactor">
    <cofactor evidence="1">
        <name>Zn(2+)</name>
        <dbReference type="ChEBI" id="CHEBI:29105"/>
    </cofactor>
</comment>
<reference evidence="9 10" key="1">
    <citation type="submission" date="2017-03" db="EMBL/GenBank/DDBJ databases">
        <title>Complete genome sequence of Candidatus 'Thiodictyon syntrophicum' sp. nov. strain Cad16T, a photolithoautotroph purple sulfur bacterium isolated from an alpine meromictic lake.</title>
        <authorList>
            <person name="Luedin S.M."/>
            <person name="Pothier J.F."/>
            <person name="Danza F."/>
            <person name="Storelli N."/>
            <person name="Wittwer M."/>
            <person name="Tonolla M."/>
        </authorList>
    </citation>
    <scope>NUCLEOTIDE SEQUENCE [LARGE SCALE GENOMIC DNA]</scope>
    <source>
        <strain evidence="9 10">Cad16T</strain>
    </source>
</reference>
<evidence type="ECO:0000256" key="1">
    <source>
        <dbReference type="ARBA" id="ARBA00001947"/>
    </source>
</evidence>
<dbReference type="Gene3D" id="3.20.20.140">
    <property type="entry name" value="Metal-dependent hydrolases"/>
    <property type="match status" value="1"/>
</dbReference>
<proteinExistence type="inferred from homology"/>
<evidence type="ECO:0000256" key="3">
    <source>
        <dbReference type="ARBA" id="ARBA00012784"/>
    </source>
</evidence>
<accession>A0A2K8U2V6</accession>
<dbReference type="InterPro" id="IPR032466">
    <property type="entry name" value="Metal_Hydrolase"/>
</dbReference>
<keyword evidence="7" id="KW-0732">Signal</keyword>
<feature type="chain" id="PRO_5014791366" description="adenosine deaminase" evidence="7">
    <location>
        <begin position="25"/>
        <end position="533"/>
    </location>
</feature>
<organism evidence="9 10">
    <name type="scientific">Candidatus Thiodictyon syntrophicum</name>
    <dbReference type="NCBI Taxonomy" id="1166950"/>
    <lineage>
        <taxon>Bacteria</taxon>
        <taxon>Pseudomonadati</taxon>
        <taxon>Pseudomonadota</taxon>
        <taxon>Gammaproteobacteria</taxon>
        <taxon>Chromatiales</taxon>
        <taxon>Chromatiaceae</taxon>
        <taxon>Thiodictyon</taxon>
    </lineage>
</organism>
<dbReference type="InterPro" id="IPR001365">
    <property type="entry name" value="A_deaminase_dom"/>
</dbReference>
<dbReference type="RefSeq" id="WP_100917567.1">
    <property type="nucleotide sequence ID" value="NZ_CP020370.1"/>
</dbReference>
<comment type="similarity">
    <text evidence="2">Belongs to the metallo-dependent hydrolases superfamily. Adenosine and AMP deaminases family.</text>
</comment>
<dbReference type="PANTHER" id="PTHR11409:SF43">
    <property type="entry name" value="ADENOSINE DEAMINASE"/>
    <property type="match status" value="1"/>
</dbReference>
<evidence type="ECO:0000256" key="6">
    <source>
        <dbReference type="ARBA" id="ARBA00022833"/>
    </source>
</evidence>
<feature type="domain" description="Adenosine deaminase" evidence="8">
    <location>
        <begin position="294"/>
        <end position="465"/>
    </location>
</feature>
<evidence type="ECO:0000256" key="5">
    <source>
        <dbReference type="ARBA" id="ARBA00022801"/>
    </source>
</evidence>
<evidence type="ECO:0000256" key="4">
    <source>
        <dbReference type="ARBA" id="ARBA00022723"/>
    </source>
</evidence>
<keyword evidence="5" id="KW-0378">Hydrolase</keyword>
<evidence type="ECO:0000256" key="7">
    <source>
        <dbReference type="SAM" id="SignalP"/>
    </source>
</evidence>
<dbReference type="KEGG" id="tsy:THSYN_01445"/>
<keyword evidence="6" id="KW-0862">Zinc</keyword>
<dbReference type="InterPro" id="IPR006330">
    <property type="entry name" value="Ado/ade_deaminase"/>
</dbReference>
<evidence type="ECO:0000256" key="2">
    <source>
        <dbReference type="ARBA" id="ARBA00006676"/>
    </source>
</evidence>
<sequence>MNRHTPIVAALLAFSIAASAPTSAQPDGSAAALWFDAHRDRPPLLRQFLTRLPKGADLHSHFSGAIYAESFLDWAAADQDCIDKARLVLVAAPCRPGGNLVAAGRLDDDTYDAMVDRMSTKDLSQSGRSGHDQFFGTFDVFGLVGDDPRHGTAMLTEIRNRAAAENIAHLELISGIQRECRDARDTCIAHLAGTLAWPEPADGRPGQDLTAEFARMEDQLRAAGLPALAAEASQALDALEASYAESQGCGGPSAKPGCAVSLLWEQETIRTQPPQRVFTELAYAFALAGVNPRVAAINLVAPEDDPVALRDYDLHMRMVAFFSRRAPKVRIALHAGELTLGLVPPERLRTHIREAVTVAGAERIGHGVVIGYEDSAFQTLRIMADRDTAVEVCLTSNDLILGVKGQDHPFPDYLAAGVPVVLASDDAGVSRIDLTNEYLRAVRDYGLSYAQVKQLSRNGLTYSFLAGASLWRDPAHTAPVAACAHDEPGSATPSQTCRDWLAGSAKAGRQWALEAAFQSFERAEDWAAGRPRS</sequence>
<dbReference type="Pfam" id="PF00962">
    <property type="entry name" value="A_deaminase"/>
    <property type="match status" value="1"/>
</dbReference>
<name>A0A2K8U2V6_9GAMM</name>
<dbReference type="EMBL" id="CP020370">
    <property type="protein sequence ID" value="AUB79749.1"/>
    <property type="molecule type" value="Genomic_DNA"/>
</dbReference>
<dbReference type="AlphaFoldDB" id="A0A2K8U2V6"/>
<dbReference type="GO" id="GO:0046872">
    <property type="term" value="F:metal ion binding"/>
    <property type="evidence" value="ECO:0007669"/>
    <property type="project" value="UniProtKB-KW"/>
</dbReference>
<evidence type="ECO:0000313" key="9">
    <source>
        <dbReference type="EMBL" id="AUB79749.1"/>
    </source>
</evidence>
<dbReference type="GO" id="GO:0004000">
    <property type="term" value="F:adenosine deaminase activity"/>
    <property type="evidence" value="ECO:0007669"/>
    <property type="project" value="TreeGrafter"/>
</dbReference>
<evidence type="ECO:0000259" key="8">
    <source>
        <dbReference type="Pfam" id="PF00962"/>
    </source>
</evidence>
<dbReference type="GO" id="GO:0046103">
    <property type="term" value="P:inosine biosynthetic process"/>
    <property type="evidence" value="ECO:0007669"/>
    <property type="project" value="TreeGrafter"/>
</dbReference>
<dbReference type="OrthoDB" id="105475at2"/>
<evidence type="ECO:0000313" key="10">
    <source>
        <dbReference type="Proteomes" id="UP000232638"/>
    </source>
</evidence>
<dbReference type="SUPFAM" id="SSF51556">
    <property type="entry name" value="Metallo-dependent hydrolases"/>
    <property type="match status" value="1"/>
</dbReference>
<dbReference type="GO" id="GO:0006154">
    <property type="term" value="P:adenosine catabolic process"/>
    <property type="evidence" value="ECO:0007669"/>
    <property type="project" value="TreeGrafter"/>
</dbReference>
<keyword evidence="4" id="KW-0479">Metal-binding</keyword>